<dbReference type="InterPro" id="IPR025667">
    <property type="entry name" value="SprB_repeat"/>
</dbReference>
<accession>X1MU02</accession>
<comment type="caution">
    <text evidence="1">The sequence shown here is derived from an EMBL/GenBank/DDBJ whole genome shotgun (WGS) entry which is preliminary data.</text>
</comment>
<name>X1MU02_9ZZZZ</name>
<organism evidence="1">
    <name type="scientific">marine sediment metagenome</name>
    <dbReference type="NCBI Taxonomy" id="412755"/>
    <lineage>
        <taxon>unclassified sequences</taxon>
        <taxon>metagenomes</taxon>
        <taxon>ecological metagenomes</taxon>
    </lineage>
</organism>
<gene>
    <name evidence="1" type="ORF">S06H3_51292</name>
</gene>
<sequence>TAAGGTPGYSYLWNTGETTEDLSNICAEIYCVTVTDTNLCTAVACITITEPSEALSVNIVGTDVLCYGDSTGAADLTVNGGTPAYSYLWDTGETSQDLSNIGADTFCVTVTDANSCTATACVTITEPPAPLIANIAGTDVDCNGAMNGAADLSVSDGTTPYSYLWNTGLTTEDLSNIPGGIYCVTVTDANGCSVIECVTITEPTLLTINIDSTQNVTWYGGNDGAAYITVNGGTTPYSYLWDAGYTTED</sequence>
<evidence type="ECO:0008006" key="2">
    <source>
        <dbReference type="Google" id="ProtNLM"/>
    </source>
</evidence>
<evidence type="ECO:0000313" key="1">
    <source>
        <dbReference type="EMBL" id="GAI35157.1"/>
    </source>
</evidence>
<dbReference type="AlphaFoldDB" id="X1MU02"/>
<proteinExistence type="predicted"/>
<feature type="non-terminal residue" evidence="1">
    <location>
        <position position="1"/>
    </location>
</feature>
<dbReference type="Gene3D" id="2.60.40.740">
    <property type="match status" value="3"/>
</dbReference>
<reference evidence="1" key="1">
    <citation type="journal article" date="2014" name="Front. Microbiol.">
        <title>High frequency of phylogenetically diverse reductive dehalogenase-homologous genes in deep subseafloor sedimentary metagenomes.</title>
        <authorList>
            <person name="Kawai M."/>
            <person name="Futagami T."/>
            <person name="Toyoda A."/>
            <person name="Takaki Y."/>
            <person name="Nishi S."/>
            <person name="Hori S."/>
            <person name="Arai W."/>
            <person name="Tsubouchi T."/>
            <person name="Morono Y."/>
            <person name="Uchiyama I."/>
            <person name="Ito T."/>
            <person name="Fujiyama A."/>
            <person name="Inagaki F."/>
            <person name="Takami H."/>
        </authorList>
    </citation>
    <scope>NUCLEOTIDE SEQUENCE</scope>
    <source>
        <strain evidence="1">Expedition CK06-06</strain>
    </source>
</reference>
<dbReference type="Pfam" id="PF13573">
    <property type="entry name" value="SprB"/>
    <property type="match status" value="3"/>
</dbReference>
<feature type="non-terminal residue" evidence="1">
    <location>
        <position position="249"/>
    </location>
</feature>
<protein>
    <recommendedName>
        <fullName evidence="2">Ig-like domain-containing protein</fullName>
    </recommendedName>
</protein>
<dbReference type="EMBL" id="BARV01032539">
    <property type="protein sequence ID" value="GAI35157.1"/>
    <property type="molecule type" value="Genomic_DNA"/>
</dbReference>